<evidence type="ECO:0000256" key="4">
    <source>
        <dbReference type="ARBA" id="ARBA00016377"/>
    </source>
</evidence>
<dbReference type="FunCoup" id="M7XKV8">
    <property type="interactions" value="355"/>
</dbReference>
<dbReference type="STRING" id="1239962.C943_03041"/>
<keyword evidence="10" id="KW-1185">Reference proteome</keyword>
<comment type="catalytic activity">
    <reaction evidence="1">
        <text>GDP-alpha-D-mannose + H2O = alpha-D-mannose 1-phosphate + GMP + 2 H(+)</text>
        <dbReference type="Rhea" id="RHEA:27978"/>
        <dbReference type="ChEBI" id="CHEBI:15377"/>
        <dbReference type="ChEBI" id="CHEBI:15378"/>
        <dbReference type="ChEBI" id="CHEBI:57527"/>
        <dbReference type="ChEBI" id="CHEBI:58115"/>
        <dbReference type="ChEBI" id="CHEBI:58409"/>
    </reaction>
</comment>
<keyword evidence="5" id="KW-0378">Hydrolase</keyword>
<dbReference type="InterPro" id="IPR000086">
    <property type="entry name" value="NUDIX_hydrolase_dom"/>
</dbReference>
<dbReference type="eggNOG" id="COG0494">
    <property type="taxonomic scope" value="Bacteria"/>
</dbReference>
<organism evidence="9 10">
    <name type="scientific">Mariniradius saccharolyticus AK6</name>
    <dbReference type="NCBI Taxonomy" id="1239962"/>
    <lineage>
        <taxon>Bacteria</taxon>
        <taxon>Pseudomonadati</taxon>
        <taxon>Bacteroidota</taxon>
        <taxon>Cytophagia</taxon>
        <taxon>Cytophagales</taxon>
        <taxon>Cyclobacteriaceae</taxon>
        <taxon>Mariniradius</taxon>
    </lineage>
</organism>
<gene>
    <name evidence="9" type="ORF">C943_03041</name>
</gene>
<dbReference type="GO" id="GO:0016787">
    <property type="term" value="F:hydrolase activity"/>
    <property type="evidence" value="ECO:0007669"/>
    <property type="project" value="UniProtKB-KW"/>
</dbReference>
<proteinExistence type="inferred from homology"/>
<accession>M7XKV8</accession>
<evidence type="ECO:0000259" key="8">
    <source>
        <dbReference type="PROSITE" id="PS51462"/>
    </source>
</evidence>
<dbReference type="CDD" id="cd24161">
    <property type="entry name" value="NUDIX_ADPRase_Ndx2"/>
    <property type="match status" value="1"/>
</dbReference>
<dbReference type="PANTHER" id="PTHR11839:SF18">
    <property type="entry name" value="NUDIX HYDROLASE DOMAIN-CONTAINING PROTEIN"/>
    <property type="match status" value="1"/>
</dbReference>
<dbReference type="GO" id="GO:0005829">
    <property type="term" value="C:cytosol"/>
    <property type="evidence" value="ECO:0007669"/>
    <property type="project" value="TreeGrafter"/>
</dbReference>
<sequence length="192" mass="22035">MAQSHPFFFLMNQMKNPWKTKSKKKIYENPWITLEEHQVVNPSGRDGIYGKVHFKNKALGIIPLDTEGYTWLVGQYRYTLDEYAWEIPMGGGPLSMDILDSAKRELKEETGLTAKKWTQIMRIHTSNSVTDEEGFVFLAEELTHGETEFDETEQLQVMRIKLTEAVRMVMEGEITDSISMAGLLKVGRMLGI</sequence>
<comment type="cofactor">
    <cofactor evidence="2">
        <name>Mg(2+)</name>
        <dbReference type="ChEBI" id="CHEBI:18420"/>
    </cofactor>
</comment>
<name>M7XKV8_9BACT</name>
<dbReference type="Gene3D" id="3.90.79.10">
    <property type="entry name" value="Nucleoside Triphosphate Pyrophosphohydrolase"/>
    <property type="match status" value="1"/>
</dbReference>
<dbReference type="GO" id="GO:0006753">
    <property type="term" value="P:nucleoside phosphate metabolic process"/>
    <property type="evidence" value="ECO:0007669"/>
    <property type="project" value="TreeGrafter"/>
</dbReference>
<dbReference type="AlphaFoldDB" id="M7XKV8"/>
<dbReference type="PROSITE" id="PS51462">
    <property type="entry name" value="NUDIX"/>
    <property type="match status" value="1"/>
</dbReference>
<evidence type="ECO:0000256" key="3">
    <source>
        <dbReference type="ARBA" id="ARBA00007275"/>
    </source>
</evidence>
<feature type="domain" description="Nudix hydrolase" evidence="8">
    <location>
        <begin position="54"/>
        <end position="182"/>
    </location>
</feature>
<dbReference type="GO" id="GO:0019693">
    <property type="term" value="P:ribose phosphate metabolic process"/>
    <property type="evidence" value="ECO:0007669"/>
    <property type="project" value="TreeGrafter"/>
</dbReference>
<dbReference type="Proteomes" id="UP000010953">
    <property type="component" value="Unassembled WGS sequence"/>
</dbReference>
<protein>
    <recommendedName>
        <fullName evidence="4">GDP-mannose pyrophosphatase</fullName>
    </recommendedName>
    <alternativeName>
        <fullName evidence="6">GDP-mannose hydrolase</fullName>
    </alternativeName>
    <alternativeName>
        <fullName evidence="7">GDPMK</fullName>
    </alternativeName>
</protein>
<evidence type="ECO:0000313" key="9">
    <source>
        <dbReference type="EMBL" id="EMS35148.1"/>
    </source>
</evidence>
<dbReference type="InterPro" id="IPR015797">
    <property type="entry name" value="NUDIX_hydrolase-like_dom_sf"/>
</dbReference>
<evidence type="ECO:0000256" key="7">
    <source>
        <dbReference type="ARBA" id="ARBA00032272"/>
    </source>
</evidence>
<dbReference type="PANTHER" id="PTHR11839">
    <property type="entry name" value="UDP/ADP-SUGAR PYROPHOSPHATASE"/>
    <property type="match status" value="1"/>
</dbReference>
<dbReference type="Pfam" id="PF00293">
    <property type="entry name" value="NUDIX"/>
    <property type="match status" value="1"/>
</dbReference>
<comment type="similarity">
    <text evidence="3">Belongs to the Nudix hydrolase family. NudK subfamily.</text>
</comment>
<evidence type="ECO:0000256" key="5">
    <source>
        <dbReference type="ARBA" id="ARBA00022801"/>
    </source>
</evidence>
<reference evidence="9" key="1">
    <citation type="submission" date="2013-01" db="EMBL/GenBank/DDBJ databases">
        <title>Genome assembly of Mariniradius saccharolyticus AK6.</title>
        <authorList>
            <person name="Vaidya B."/>
            <person name="Khatri I."/>
            <person name="Tanuku N.R.S."/>
            <person name="Subramanian S."/>
            <person name="Pinnaka A."/>
        </authorList>
    </citation>
    <scope>NUCLEOTIDE SEQUENCE [LARGE SCALE GENOMIC DNA]</scope>
    <source>
        <strain evidence="9">AK6</strain>
    </source>
</reference>
<dbReference type="EMBL" id="AMZY02000003">
    <property type="protein sequence ID" value="EMS35148.1"/>
    <property type="molecule type" value="Genomic_DNA"/>
</dbReference>
<dbReference type="SUPFAM" id="SSF55811">
    <property type="entry name" value="Nudix"/>
    <property type="match status" value="1"/>
</dbReference>
<evidence type="ECO:0000256" key="2">
    <source>
        <dbReference type="ARBA" id="ARBA00001946"/>
    </source>
</evidence>
<evidence type="ECO:0000256" key="6">
    <source>
        <dbReference type="ARBA" id="ARBA00032162"/>
    </source>
</evidence>
<dbReference type="InParanoid" id="M7XKV8"/>
<evidence type="ECO:0000256" key="1">
    <source>
        <dbReference type="ARBA" id="ARBA00000847"/>
    </source>
</evidence>
<evidence type="ECO:0000313" key="10">
    <source>
        <dbReference type="Proteomes" id="UP000010953"/>
    </source>
</evidence>
<comment type="caution">
    <text evidence="9">The sequence shown here is derived from an EMBL/GenBank/DDBJ whole genome shotgun (WGS) entry which is preliminary data.</text>
</comment>